<proteinExistence type="predicted"/>
<name>A0A7R9P0A9_9NEOP</name>
<feature type="domain" description="UMA" evidence="1">
    <location>
        <begin position="110"/>
        <end position="158"/>
    </location>
</feature>
<organism evidence="2">
    <name type="scientific">Timema tahoe</name>
    <dbReference type="NCBI Taxonomy" id="61484"/>
    <lineage>
        <taxon>Eukaryota</taxon>
        <taxon>Metazoa</taxon>
        <taxon>Ecdysozoa</taxon>
        <taxon>Arthropoda</taxon>
        <taxon>Hexapoda</taxon>
        <taxon>Insecta</taxon>
        <taxon>Pterygota</taxon>
        <taxon>Neoptera</taxon>
        <taxon>Polyneoptera</taxon>
        <taxon>Phasmatodea</taxon>
        <taxon>Timematodea</taxon>
        <taxon>Timematoidea</taxon>
        <taxon>Timematidae</taxon>
        <taxon>Timema</taxon>
    </lineage>
</organism>
<reference evidence="2" key="1">
    <citation type="submission" date="2020-11" db="EMBL/GenBank/DDBJ databases">
        <authorList>
            <person name="Tran Van P."/>
        </authorList>
    </citation>
    <scope>NUCLEOTIDE SEQUENCE</scope>
</reference>
<gene>
    <name evidence="2" type="ORF">TTEB3V08_LOCUS10859</name>
</gene>
<dbReference type="EMBL" id="OE006960">
    <property type="protein sequence ID" value="CAD7462971.1"/>
    <property type="molecule type" value="Genomic_DNA"/>
</dbReference>
<dbReference type="PROSITE" id="PS51497">
    <property type="entry name" value="UMA"/>
    <property type="match status" value="1"/>
</dbReference>
<sequence length="349" mass="39711">MLNNTTQYCLLWFRRVRSDCPIVMSFSWFSGRKKSPDRENSEEGENLNADLDGQDDAFVFIERKQNLPPDNSELYPNLLPYPLAPTTATQPQSIERESNTTGTIQTQNFLSGVPFKLSSSALYNLQPSTFEADQASQLLERLKVAEFDYDFSVENSVLMEESGSKNSSDHEQLYILTVVITCDNWQVFRISSASSVYTYTHWTSALIGVGNRSLSYSTVPAGGTSSSKVRLELPIFCWSSKCHVIFCHDIWTRKVSYYSVGCSNAHMANKWKNPSETRDTENASDTRYISCFYVEIKALVIRWRKELGVEDAEKNVHCTRLKARILAYIPEIVAQPKCRDILLMCKTDV</sequence>
<evidence type="ECO:0000313" key="2">
    <source>
        <dbReference type="EMBL" id="CAD7462971.1"/>
    </source>
</evidence>
<dbReference type="AlphaFoldDB" id="A0A7R9P0A9"/>
<evidence type="ECO:0000259" key="1">
    <source>
        <dbReference type="PROSITE" id="PS51497"/>
    </source>
</evidence>
<protein>
    <recommendedName>
        <fullName evidence="1">UMA domain-containing protein</fullName>
    </recommendedName>
</protein>
<dbReference type="InterPro" id="IPR023340">
    <property type="entry name" value="UMA"/>
</dbReference>
<accession>A0A7R9P0A9</accession>